<sequence length="222" mass="25438">MDNRIGKKIAEIRNSQKLTQKQLAKKLGVAENFIKDVELGKKIMNESLIDKVSKLYNVDFQQGLGDDDTDEVDKKKFRESPQKALEKANDVWTNAFGSLIKKVPVYDYSMTKALGSIDMPVVDNKVEGYGQDKVMFLKVEEDSMLSMRIHFDDLAFSLINSNIENNGIYFIERGEERIIRQIKVLDSEKLLLVSHKGALRTETVNKKEIKVLAKLLWLKIKL</sequence>
<reference evidence="3 4" key="1">
    <citation type="submission" date="2016-11" db="EMBL/GenBank/DDBJ databases">
        <authorList>
            <person name="Jaros S."/>
            <person name="Januszkiewicz K."/>
            <person name="Wedrychowicz H."/>
        </authorList>
    </citation>
    <scope>NUCLEOTIDE SEQUENCE [LARGE SCALE GENOMIC DNA]</scope>
    <source>
        <strain evidence="3 4">DSM 3090</strain>
    </source>
</reference>
<dbReference type="PANTHER" id="PTHR46558:SF3">
    <property type="entry name" value="TRANSCRIPTIONAL REGULATOR"/>
    <property type="match status" value="1"/>
</dbReference>
<dbReference type="STRING" id="1121331.SAMN02745248_01031"/>
<evidence type="ECO:0000256" key="1">
    <source>
        <dbReference type="ARBA" id="ARBA00023125"/>
    </source>
</evidence>
<evidence type="ECO:0000313" key="4">
    <source>
        <dbReference type="Proteomes" id="UP000183952"/>
    </source>
</evidence>
<dbReference type="InterPro" id="IPR001387">
    <property type="entry name" value="Cro/C1-type_HTH"/>
</dbReference>
<gene>
    <name evidence="3" type="ORF">SAMN02745248_01031</name>
</gene>
<proteinExistence type="predicted"/>
<name>A0A1M6MF30_9CLOT</name>
<dbReference type="SUPFAM" id="SSF51306">
    <property type="entry name" value="LexA/Signal peptidase"/>
    <property type="match status" value="1"/>
</dbReference>
<organism evidence="3 4">
    <name type="scientific">Hathewaya proteolytica DSM 3090</name>
    <dbReference type="NCBI Taxonomy" id="1121331"/>
    <lineage>
        <taxon>Bacteria</taxon>
        <taxon>Bacillati</taxon>
        <taxon>Bacillota</taxon>
        <taxon>Clostridia</taxon>
        <taxon>Eubacteriales</taxon>
        <taxon>Clostridiaceae</taxon>
        <taxon>Hathewaya</taxon>
    </lineage>
</organism>
<dbReference type="RefSeq" id="WP_072903065.1">
    <property type="nucleotide sequence ID" value="NZ_FRAD01000007.1"/>
</dbReference>
<accession>A0A1M6MF30</accession>
<keyword evidence="4" id="KW-1185">Reference proteome</keyword>
<dbReference type="AlphaFoldDB" id="A0A1M6MF30"/>
<evidence type="ECO:0000259" key="2">
    <source>
        <dbReference type="PROSITE" id="PS50943"/>
    </source>
</evidence>
<feature type="domain" description="HTH cro/C1-type" evidence="2">
    <location>
        <begin position="9"/>
        <end position="64"/>
    </location>
</feature>
<dbReference type="SMART" id="SM00530">
    <property type="entry name" value="HTH_XRE"/>
    <property type="match status" value="1"/>
</dbReference>
<dbReference type="EMBL" id="FRAD01000007">
    <property type="protein sequence ID" value="SHJ82085.1"/>
    <property type="molecule type" value="Genomic_DNA"/>
</dbReference>
<dbReference type="PANTHER" id="PTHR46558">
    <property type="entry name" value="TRACRIPTIONAL REGULATORY PROTEIN-RELATED-RELATED"/>
    <property type="match status" value="1"/>
</dbReference>
<dbReference type="CDD" id="cd00093">
    <property type="entry name" value="HTH_XRE"/>
    <property type="match status" value="1"/>
</dbReference>
<dbReference type="Gene3D" id="2.10.109.10">
    <property type="entry name" value="Umud Fragment, subunit A"/>
    <property type="match status" value="1"/>
</dbReference>
<keyword evidence="1" id="KW-0238">DNA-binding</keyword>
<dbReference type="Pfam" id="PF00717">
    <property type="entry name" value="Peptidase_S24"/>
    <property type="match status" value="1"/>
</dbReference>
<dbReference type="InterPro" id="IPR036286">
    <property type="entry name" value="LexA/Signal_pep-like_sf"/>
</dbReference>
<dbReference type="Gene3D" id="1.10.260.40">
    <property type="entry name" value="lambda repressor-like DNA-binding domains"/>
    <property type="match status" value="1"/>
</dbReference>
<dbReference type="OrthoDB" id="14949at2"/>
<dbReference type="PROSITE" id="PS50943">
    <property type="entry name" value="HTH_CROC1"/>
    <property type="match status" value="1"/>
</dbReference>
<evidence type="ECO:0000313" key="3">
    <source>
        <dbReference type="EMBL" id="SHJ82085.1"/>
    </source>
</evidence>
<dbReference type="InterPro" id="IPR010982">
    <property type="entry name" value="Lambda_DNA-bd_dom_sf"/>
</dbReference>
<protein>
    <submittedName>
        <fullName evidence="3">Helix-turn-helix domain-containing protein</fullName>
    </submittedName>
</protein>
<dbReference type="SUPFAM" id="SSF47413">
    <property type="entry name" value="lambda repressor-like DNA-binding domains"/>
    <property type="match status" value="1"/>
</dbReference>
<dbReference type="GO" id="GO:0003677">
    <property type="term" value="F:DNA binding"/>
    <property type="evidence" value="ECO:0007669"/>
    <property type="project" value="UniProtKB-KW"/>
</dbReference>
<dbReference type="InterPro" id="IPR015927">
    <property type="entry name" value="Peptidase_S24_S26A/B/C"/>
</dbReference>
<dbReference type="Pfam" id="PF01381">
    <property type="entry name" value="HTH_3"/>
    <property type="match status" value="1"/>
</dbReference>
<dbReference type="Proteomes" id="UP000183952">
    <property type="component" value="Unassembled WGS sequence"/>
</dbReference>